<evidence type="ECO:0000256" key="3">
    <source>
        <dbReference type="SAM" id="SignalP"/>
    </source>
</evidence>
<reference evidence="4 5" key="1">
    <citation type="submission" date="2023-10" db="EMBL/GenBank/DDBJ databases">
        <title>Chromosome-scale genome assembly provides insights into flower coloration mechanisms of Canna indica.</title>
        <authorList>
            <person name="Li C."/>
        </authorList>
    </citation>
    <scope>NUCLEOTIDE SEQUENCE [LARGE SCALE GENOMIC DNA]</scope>
    <source>
        <tissue evidence="4">Flower</tissue>
    </source>
</reference>
<protein>
    <submittedName>
        <fullName evidence="4">Stromal 70 kDa heat shock-related protein chloroplastic-like</fullName>
    </submittedName>
</protein>
<feature type="signal peptide" evidence="3">
    <location>
        <begin position="1"/>
        <end position="31"/>
    </location>
</feature>
<keyword evidence="2" id="KW-0067">ATP-binding</keyword>
<dbReference type="Pfam" id="PF00012">
    <property type="entry name" value="HSP70"/>
    <property type="match status" value="1"/>
</dbReference>
<dbReference type="PANTHER" id="PTHR19375">
    <property type="entry name" value="HEAT SHOCK PROTEIN 70KDA"/>
    <property type="match status" value="1"/>
</dbReference>
<name>A0AAQ3KIY0_9LILI</name>
<accession>A0AAQ3KIY0</accession>
<dbReference type="AlphaFoldDB" id="A0AAQ3KIY0"/>
<keyword evidence="3" id="KW-0732">Signal</keyword>
<dbReference type="InterPro" id="IPR013126">
    <property type="entry name" value="Hsp_70_fam"/>
</dbReference>
<evidence type="ECO:0000256" key="1">
    <source>
        <dbReference type="ARBA" id="ARBA00022741"/>
    </source>
</evidence>
<dbReference type="FunFam" id="3.90.640.10:FF:000003">
    <property type="entry name" value="Molecular chaperone DnaK"/>
    <property type="match status" value="1"/>
</dbReference>
<sequence length="139" mass="16173">MAKHHHLRVHLLRGWTWTPLLLLSLSNSAAALNMLHCIRIVDWLASDFKRDERIKLLKDKQALQRLIETSEKAKMELSSLTQTSIRHLAILSLIPFILPFITTTADGPKHIEMTLTRAKFEELCSYLLDRAMEEKRKME</sequence>
<dbReference type="Gene3D" id="3.90.640.10">
    <property type="entry name" value="Actin, Chain A, domain 4"/>
    <property type="match status" value="1"/>
</dbReference>
<dbReference type="GO" id="GO:0140662">
    <property type="term" value="F:ATP-dependent protein folding chaperone"/>
    <property type="evidence" value="ECO:0007669"/>
    <property type="project" value="InterPro"/>
</dbReference>
<gene>
    <name evidence="4" type="ORF">Cni_G16587</name>
</gene>
<dbReference type="GO" id="GO:0005524">
    <property type="term" value="F:ATP binding"/>
    <property type="evidence" value="ECO:0007669"/>
    <property type="project" value="UniProtKB-KW"/>
</dbReference>
<dbReference type="Proteomes" id="UP001327560">
    <property type="component" value="Chromosome 5"/>
</dbReference>
<evidence type="ECO:0000313" key="4">
    <source>
        <dbReference type="EMBL" id="WOL07838.1"/>
    </source>
</evidence>
<proteinExistence type="predicted"/>
<dbReference type="InterPro" id="IPR043129">
    <property type="entry name" value="ATPase_NBD"/>
</dbReference>
<evidence type="ECO:0000256" key="2">
    <source>
        <dbReference type="ARBA" id="ARBA00022840"/>
    </source>
</evidence>
<keyword evidence="1" id="KW-0547">Nucleotide-binding</keyword>
<dbReference type="SUPFAM" id="SSF53067">
    <property type="entry name" value="Actin-like ATPase domain"/>
    <property type="match status" value="1"/>
</dbReference>
<organism evidence="4 5">
    <name type="scientific">Canna indica</name>
    <name type="common">Indian-shot</name>
    <dbReference type="NCBI Taxonomy" id="4628"/>
    <lineage>
        <taxon>Eukaryota</taxon>
        <taxon>Viridiplantae</taxon>
        <taxon>Streptophyta</taxon>
        <taxon>Embryophyta</taxon>
        <taxon>Tracheophyta</taxon>
        <taxon>Spermatophyta</taxon>
        <taxon>Magnoliopsida</taxon>
        <taxon>Liliopsida</taxon>
        <taxon>Zingiberales</taxon>
        <taxon>Cannaceae</taxon>
        <taxon>Canna</taxon>
    </lineage>
</organism>
<dbReference type="EMBL" id="CP136894">
    <property type="protein sequence ID" value="WOL07838.1"/>
    <property type="molecule type" value="Genomic_DNA"/>
</dbReference>
<keyword evidence="4" id="KW-0346">Stress response</keyword>
<feature type="chain" id="PRO_5042987738" evidence="3">
    <location>
        <begin position="32"/>
        <end position="139"/>
    </location>
</feature>
<keyword evidence="5" id="KW-1185">Reference proteome</keyword>
<evidence type="ECO:0000313" key="5">
    <source>
        <dbReference type="Proteomes" id="UP001327560"/>
    </source>
</evidence>